<proteinExistence type="predicted"/>
<protein>
    <recommendedName>
        <fullName evidence="3">Endonuclease/exonuclease/phosphatase domain-containing protein</fullName>
    </recommendedName>
</protein>
<keyword evidence="2" id="KW-1185">Reference proteome</keyword>
<evidence type="ECO:0000313" key="2">
    <source>
        <dbReference type="Proteomes" id="UP001362999"/>
    </source>
</evidence>
<dbReference type="AlphaFoldDB" id="A0AAV9ZPW0"/>
<gene>
    <name evidence="1" type="ORF">R3P38DRAFT_2446522</name>
</gene>
<organism evidence="1 2">
    <name type="scientific">Favolaschia claudopus</name>
    <dbReference type="NCBI Taxonomy" id="2862362"/>
    <lineage>
        <taxon>Eukaryota</taxon>
        <taxon>Fungi</taxon>
        <taxon>Dikarya</taxon>
        <taxon>Basidiomycota</taxon>
        <taxon>Agaricomycotina</taxon>
        <taxon>Agaricomycetes</taxon>
        <taxon>Agaricomycetidae</taxon>
        <taxon>Agaricales</taxon>
        <taxon>Marasmiineae</taxon>
        <taxon>Mycenaceae</taxon>
        <taxon>Favolaschia</taxon>
    </lineage>
</organism>
<feature type="non-terminal residue" evidence="1">
    <location>
        <position position="1"/>
    </location>
</feature>
<sequence>GDTNLVEDAIDRLPSHEDNNSAVEAFQDLKTYLGLPIALGGSQSRIDKFLVKKDDFEHTFEWDIQTVGIGTDHRMISLRLTTERAPTIGHGRWVWPAHLIRNKDITEYLNDEGLKLEAELDALEEDKARGQWNPSRNAQTLWASWKSRAGKKVRDKSRIVIPKLTEEIAEIKNKMDIIVNDKELTEEEKTLSGAVLQEKLSKLEKQRHNGSRLSAQVRNRL</sequence>
<reference evidence="1 2" key="1">
    <citation type="journal article" date="2024" name="J Genomics">
        <title>Draft genome sequencing and assembly of Favolaschia claudopus CIRM-BRFM 2984 isolated from oak limbs.</title>
        <authorList>
            <person name="Navarro D."/>
            <person name="Drula E."/>
            <person name="Chaduli D."/>
            <person name="Cazenave R."/>
            <person name="Ahrendt S."/>
            <person name="Wang J."/>
            <person name="Lipzen A."/>
            <person name="Daum C."/>
            <person name="Barry K."/>
            <person name="Grigoriev I.V."/>
            <person name="Favel A."/>
            <person name="Rosso M.N."/>
            <person name="Martin F."/>
        </authorList>
    </citation>
    <scope>NUCLEOTIDE SEQUENCE [LARGE SCALE GENOMIC DNA]</scope>
    <source>
        <strain evidence="1 2">CIRM-BRFM 2984</strain>
    </source>
</reference>
<evidence type="ECO:0000313" key="1">
    <source>
        <dbReference type="EMBL" id="KAK6988539.1"/>
    </source>
</evidence>
<evidence type="ECO:0008006" key="3">
    <source>
        <dbReference type="Google" id="ProtNLM"/>
    </source>
</evidence>
<feature type="non-terminal residue" evidence="1">
    <location>
        <position position="221"/>
    </location>
</feature>
<dbReference type="EMBL" id="JAWWNJ010000122">
    <property type="protein sequence ID" value="KAK6988539.1"/>
    <property type="molecule type" value="Genomic_DNA"/>
</dbReference>
<name>A0AAV9ZPW0_9AGAR</name>
<comment type="caution">
    <text evidence="1">The sequence shown here is derived from an EMBL/GenBank/DDBJ whole genome shotgun (WGS) entry which is preliminary data.</text>
</comment>
<dbReference type="Proteomes" id="UP001362999">
    <property type="component" value="Unassembled WGS sequence"/>
</dbReference>
<accession>A0AAV9ZPW0</accession>